<reference evidence="2" key="1">
    <citation type="submission" date="2022-10" db="EMBL/GenBank/DDBJ databases">
        <title>Culturing micro-colonial fungi from biological soil crusts in the Mojave desert and describing Neophaeococcomyces mojavensis, and introducing the new genera and species Taxawa tesnikishii.</title>
        <authorList>
            <person name="Kurbessoian T."/>
            <person name="Stajich J.E."/>
        </authorList>
    </citation>
    <scope>NUCLEOTIDE SEQUENCE</scope>
    <source>
        <strain evidence="2">TK_41</strain>
    </source>
</reference>
<dbReference type="Pfam" id="PF11951">
    <property type="entry name" value="Fungal_trans_2"/>
    <property type="match status" value="1"/>
</dbReference>
<evidence type="ECO:0000256" key="1">
    <source>
        <dbReference type="SAM" id="MobiDB-lite"/>
    </source>
</evidence>
<name>A0AA39CKV8_9EURO</name>
<feature type="region of interest" description="Disordered" evidence="1">
    <location>
        <begin position="1"/>
        <end position="50"/>
    </location>
</feature>
<feature type="compositionally biased region" description="Polar residues" evidence="1">
    <location>
        <begin position="1"/>
        <end position="20"/>
    </location>
</feature>
<proteinExistence type="predicted"/>
<comment type="caution">
    <text evidence="2">The sequence shown here is derived from an EMBL/GenBank/DDBJ whole genome shotgun (WGS) entry which is preliminary data.</text>
</comment>
<protein>
    <submittedName>
        <fullName evidence="2">Uncharacterized protein</fullName>
    </submittedName>
</protein>
<evidence type="ECO:0000313" key="3">
    <source>
        <dbReference type="Proteomes" id="UP001172673"/>
    </source>
</evidence>
<accession>A0AA39CKV8</accession>
<keyword evidence="3" id="KW-1185">Reference proteome</keyword>
<evidence type="ECO:0000313" key="2">
    <source>
        <dbReference type="EMBL" id="KAJ9611641.1"/>
    </source>
</evidence>
<dbReference type="PANTHER" id="PTHR37540:SF5">
    <property type="entry name" value="TRANSCRIPTION FACTOR DOMAIN-CONTAINING PROTEIN"/>
    <property type="match status" value="1"/>
</dbReference>
<dbReference type="Proteomes" id="UP001172673">
    <property type="component" value="Unassembled WGS sequence"/>
</dbReference>
<dbReference type="PANTHER" id="PTHR37540">
    <property type="entry name" value="TRANSCRIPTION FACTOR (ACR-2), PUTATIVE-RELATED-RELATED"/>
    <property type="match status" value="1"/>
</dbReference>
<organism evidence="2 3">
    <name type="scientific">Cladophialophora chaetospira</name>
    <dbReference type="NCBI Taxonomy" id="386627"/>
    <lineage>
        <taxon>Eukaryota</taxon>
        <taxon>Fungi</taxon>
        <taxon>Dikarya</taxon>
        <taxon>Ascomycota</taxon>
        <taxon>Pezizomycotina</taxon>
        <taxon>Eurotiomycetes</taxon>
        <taxon>Chaetothyriomycetidae</taxon>
        <taxon>Chaetothyriales</taxon>
        <taxon>Herpotrichiellaceae</taxon>
        <taxon>Cladophialophora</taxon>
    </lineage>
</organism>
<gene>
    <name evidence="2" type="ORF">H2200_004825</name>
</gene>
<dbReference type="AlphaFoldDB" id="A0AA39CKV8"/>
<dbReference type="InterPro" id="IPR021858">
    <property type="entry name" value="Fun_TF"/>
</dbReference>
<dbReference type="EMBL" id="JAPDRK010000006">
    <property type="protein sequence ID" value="KAJ9611641.1"/>
    <property type="molecule type" value="Genomic_DNA"/>
</dbReference>
<sequence>MSQEPSHYQFIDTSQDSNAAPTRELQRTVRSHAASVSQPDHITRRRNRIPRLNNPARGVTVFDAGLRTNFITREREALPSARINTGLTLASTHGWSFVDQRSLDPSNSLWNSLSGQTLSPISHLATYHKPYVPGIMHHYIYNLTIPIPELDGSFTEPLFRAAWLPIVVHDPLIFQIVVLFAATHYATYADPSQYNSLHLELLSLKQAALSSLIQKVQSEQGTTSSSSDTLIAAAAKMASFEAIFGVVEAFHLHMSTVARLLQTRGSLATLGMNGFLARLLSFVDINSASLLGTNLYLADTGLLPQHQPSHPPRFDQVPSQAGRPMSNPGIVNLERFIGLMSGQSIPERAASTQRRVQGSDAALE</sequence>